<keyword evidence="1" id="KW-0472">Membrane</keyword>
<keyword evidence="1" id="KW-0812">Transmembrane</keyword>
<dbReference type="OrthoDB" id="1340494at2"/>
<keyword evidence="3" id="KW-1185">Reference proteome</keyword>
<evidence type="ECO:0000313" key="3">
    <source>
        <dbReference type="Proteomes" id="UP000245379"/>
    </source>
</evidence>
<accession>A0A317ERT5</accession>
<comment type="caution">
    <text evidence="2">The sequence shown here is derived from an EMBL/GenBank/DDBJ whole genome shotgun (WGS) entry which is preliminary data.</text>
</comment>
<dbReference type="AlphaFoldDB" id="A0A317ERT5"/>
<feature type="transmembrane region" description="Helical" evidence="1">
    <location>
        <begin position="159"/>
        <end position="180"/>
    </location>
</feature>
<protein>
    <submittedName>
        <fullName evidence="2">Uncharacterized protein</fullName>
    </submittedName>
</protein>
<dbReference type="EMBL" id="QGNZ01000001">
    <property type="protein sequence ID" value="PWS28569.1"/>
    <property type="molecule type" value="Genomic_DNA"/>
</dbReference>
<gene>
    <name evidence="2" type="ORF">DHW03_01570</name>
</gene>
<organism evidence="2 3">
    <name type="scientific">Pedobacter yonginense</name>
    <dbReference type="NCBI Taxonomy" id="651869"/>
    <lineage>
        <taxon>Bacteria</taxon>
        <taxon>Pseudomonadati</taxon>
        <taxon>Bacteroidota</taxon>
        <taxon>Sphingobacteriia</taxon>
        <taxon>Sphingobacteriales</taxon>
        <taxon>Sphingobacteriaceae</taxon>
        <taxon>Pedobacter</taxon>
    </lineage>
</organism>
<dbReference type="Proteomes" id="UP000245379">
    <property type="component" value="Unassembled WGS sequence"/>
</dbReference>
<evidence type="ECO:0000256" key="1">
    <source>
        <dbReference type="SAM" id="Phobius"/>
    </source>
</evidence>
<proteinExistence type="predicted"/>
<evidence type="ECO:0000313" key="2">
    <source>
        <dbReference type="EMBL" id="PWS28569.1"/>
    </source>
</evidence>
<name>A0A317ERT5_9SPHI</name>
<keyword evidence="1" id="KW-1133">Transmembrane helix</keyword>
<dbReference type="RefSeq" id="WP_109924000.1">
    <property type="nucleotide sequence ID" value="NZ_QGNZ01000001.1"/>
</dbReference>
<sequence>MFEDYKKLVVAHYRKRLADADLSNDLAAPTTGKIKRECLKAYTQRLNSGDKPFINDFFGLDENGTGHAKIINGTDADRFRPLLYFLRGTTTDPDDIHIELLAWLTDYQPRPFRFDTFQPPAVPTQPEPPVIPGSLPPPLPPISTPPTNTRKERWHKNRYVRWSGIAFAGALATIGISYLLGFNDDGHFASKQCMVWSIDHYEATSCDQKIFGKQIIALDTFQLAHFRLITKPDTLTAYSVDKVWYVKINSLPEYFTGPGKHPLYPYKNLRPLSILILRKYSAVK</sequence>
<reference evidence="2 3" key="1">
    <citation type="submission" date="2018-05" db="EMBL/GenBank/DDBJ databases">
        <title>Pedobacter paludis sp. nov., isolated from wetland soil.</title>
        <authorList>
            <person name="Zhang Y."/>
            <person name="Wang G."/>
        </authorList>
    </citation>
    <scope>NUCLEOTIDE SEQUENCE [LARGE SCALE GENOMIC DNA]</scope>
    <source>
        <strain evidence="2 3">KCTC22721</strain>
    </source>
</reference>